<protein>
    <submittedName>
        <fullName evidence="2">Uncharacterized protein</fullName>
    </submittedName>
</protein>
<reference evidence="2" key="1">
    <citation type="journal article" date="2019" name="Sci. Rep.">
        <title>Draft genome of Tanacetum cinerariifolium, the natural source of mosquito coil.</title>
        <authorList>
            <person name="Yamashiro T."/>
            <person name="Shiraishi A."/>
            <person name="Satake H."/>
            <person name="Nakayama K."/>
        </authorList>
    </citation>
    <scope>NUCLEOTIDE SEQUENCE</scope>
</reference>
<organism evidence="2">
    <name type="scientific">Tanacetum cinerariifolium</name>
    <name type="common">Dalmatian daisy</name>
    <name type="synonym">Chrysanthemum cinerariifolium</name>
    <dbReference type="NCBI Taxonomy" id="118510"/>
    <lineage>
        <taxon>Eukaryota</taxon>
        <taxon>Viridiplantae</taxon>
        <taxon>Streptophyta</taxon>
        <taxon>Embryophyta</taxon>
        <taxon>Tracheophyta</taxon>
        <taxon>Spermatophyta</taxon>
        <taxon>Magnoliopsida</taxon>
        <taxon>eudicotyledons</taxon>
        <taxon>Gunneridae</taxon>
        <taxon>Pentapetalae</taxon>
        <taxon>asterids</taxon>
        <taxon>campanulids</taxon>
        <taxon>Asterales</taxon>
        <taxon>Asteraceae</taxon>
        <taxon>Asteroideae</taxon>
        <taxon>Anthemideae</taxon>
        <taxon>Anthemidinae</taxon>
        <taxon>Tanacetum</taxon>
    </lineage>
</organism>
<comment type="caution">
    <text evidence="2">The sequence shown here is derived from an EMBL/GenBank/DDBJ whole genome shotgun (WGS) entry which is preliminary data.</text>
</comment>
<evidence type="ECO:0000256" key="1">
    <source>
        <dbReference type="SAM" id="MobiDB-lite"/>
    </source>
</evidence>
<accession>A0A6L2P4B9</accession>
<name>A0A6L2P4B9_TANCI</name>
<evidence type="ECO:0000313" key="2">
    <source>
        <dbReference type="EMBL" id="GEU92439.1"/>
    </source>
</evidence>
<feature type="region of interest" description="Disordered" evidence="1">
    <location>
        <begin position="80"/>
        <end position="109"/>
    </location>
</feature>
<dbReference type="AlphaFoldDB" id="A0A6L2P4B9"/>
<dbReference type="EMBL" id="BKCJ010010629">
    <property type="protein sequence ID" value="GEU92439.1"/>
    <property type="molecule type" value="Genomic_DNA"/>
</dbReference>
<sequence length="179" mass="20860">MEDANLIRTLGDYSKPSHEGTPLSSLKGIIWYLFDSKPSEEEKDVVNNRAITESIVEPSKSEEEEPPKIAYVKNKVERRADDELTKSVRENVTKNKEEEATGPRIPEPHRMIEKRIKNDIEPIAPMMIVNRLVLEWEEKIKLHQEKEMKFDQWRSKIFKNERPTLVTMESEVANEGEVT</sequence>
<proteinExistence type="predicted"/>
<feature type="region of interest" description="Disordered" evidence="1">
    <location>
        <begin position="1"/>
        <end position="23"/>
    </location>
</feature>
<gene>
    <name evidence="2" type="ORF">Tci_064417</name>
</gene>